<dbReference type="EMBL" id="FNCY01000028">
    <property type="protein sequence ID" value="SDI75391.1"/>
    <property type="molecule type" value="Genomic_DNA"/>
</dbReference>
<dbReference type="GO" id="GO:0055085">
    <property type="term" value="P:transmembrane transport"/>
    <property type="evidence" value="ECO:0007669"/>
    <property type="project" value="InterPro"/>
</dbReference>
<accession>A0A1G8N513</accession>
<evidence type="ECO:0000256" key="1">
    <source>
        <dbReference type="ARBA" id="ARBA00022729"/>
    </source>
</evidence>
<keyword evidence="4" id="KW-1185">Reference proteome</keyword>
<evidence type="ECO:0000313" key="3">
    <source>
        <dbReference type="EMBL" id="SDI75391.1"/>
    </source>
</evidence>
<proteinExistence type="predicted"/>
<dbReference type="GO" id="GO:0030246">
    <property type="term" value="F:carbohydrate binding"/>
    <property type="evidence" value="ECO:0007669"/>
    <property type="project" value="TreeGrafter"/>
</dbReference>
<dbReference type="AlphaFoldDB" id="A0A1G8N513"/>
<dbReference type="RefSeq" id="WP_091940460.1">
    <property type="nucleotide sequence ID" value="NZ_FNCY01000028.1"/>
</dbReference>
<feature type="signal peptide" evidence="2">
    <location>
        <begin position="1"/>
        <end position="24"/>
    </location>
</feature>
<feature type="chain" id="PRO_5011758677" evidence="2">
    <location>
        <begin position="25"/>
        <end position="324"/>
    </location>
</feature>
<gene>
    <name evidence="3" type="ORF">SAMN05660652_03985</name>
</gene>
<evidence type="ECO:0000313" key="4">
    <source>
        <dbReference type="Proteomes" id="UP000198607"/>
    </source>
</evidence>
<dbReference type="PIRSF" id="PIRSF006470">
    <property type="entry name" value="DctB"/>
    <property type="match status" value="1"/>
</dbReference>
<dbReference type="GO" id="GO:0030288">
    <property type="term" value="C:outer membrane-bounded periplasmic space"/>
    <property type="evidence" value="ECO:0007669"/>
    <property type="project" value="InterPro"/>
</dbReference>
<dbReference type="NCBIfam" id="NF037995">
    <property type="entry name" value="TRAP_S1"/>
    <property type="match status" value="1"/>
</dbReference>
<keyword evidence="1 2" id="KW-0732">Signal</keyword>
<sequence>MKQHKISCLSMLAALLFSSSAIMARDFRAADNQPLDYPTVLAVKFIGEQIAAATQNKYNIKVYGNSSLGSGKDAIEQVKIGAIDLTRVSTSEFHGIIPESLVPSFPFLFRDIDHFRKVMNGPVGDEILASFDKAGYVGLCFYEAGARSIYAKRPIRNLADSKGLKIRVQPSELWVAIAGAMGATATPIPYAEVYTALKTGLVDAAENNYPSYETSKHNEAAPIFSETQHVMAPDVVVFSKKVWDTLSKEDQAIIRKAAKDSVPYFTKLWTAKELDSKTIVQKAGTQFVTDVNKNEFVGAMKPVWDKFTPTPELKALVQKIVDTK</sequence>
<evidence type="ECO:0000256" key="2">
    <source>
        <dbReference type="SAM" id="SignalP"/>
    </source>
</evidence>
<dbReference type="InterPro" id="IPR004682">
    <property type="entry name" value="TRAP_DctP"/>
</dbReference>
<dbReference type="CDD" id="cd13671">
    <property type="entry name" value="PBP2_TRAP_SBP_like_3"/>
    <property type="match status" value="1"/>
</dbReference>
<keyword evidence="3" id="KW-0675">Receptor</keyword>
<dbReference type="NCBIfam" id="TIGR00787">
    <property type="entry name" value="dctP"/>
    <property type="match status" value="1"/>
</dbReference>
<protein>
    <submittedName>
        <fullName evidence="3">Tripartite ATP-independent transporter solute receptor, DctP family</fullName>
    </submittedName>
</protein>
<dbReference type="Gene3D" id="3.40.190.170">
    <property type="entry name" value="Bacterial extracellular solute-binding protein, family 7"/>
    <property type="match status" value="1"/>
</dbReference>
<dbReference type="Pfam" id="PF03480">
    <property type="entry name" value="DctP"/>
    <property type="match status" value="1"/>
</dbReference>
<dbReference type="STRING" id="83767.SAMN05660652_03985"/>
<dbReference type="Proteomes" id="UP000198607">
    <property type="component" value="Unassembled WGS sequence"/>
</dbReference>
<organism evidence="3 4">
    <name type="scientific">Propionivibrio dicarboxylicus</name>
    <dbReference type="NCBI Taxonomy" id="83767"/>
    <lineage>
        <taxon>Bacteria</taxon>
        <taxon>Pseudomonadati</taxon>
        <taxon>Pseudomonadota</taxon>
        <taxon>Betaproteobacteria</taxon>
        <taxon>Rhodocyclales</taxon>
        <taxon>Rhodocyclaceae</taxon>
        <taxon>Propionivibrio</taxon>
    </lineage>
</organism>
<dbReference type="OrthoDB" id="9794826at2"/>
<reference evidence="3 4" key="1">
    <citation type="submission" date="2016-10" db="EMBL/GenBank/DDBJ databases">
        <authorList>
            <person name="de Groot N.N."/>
        </authorList>
    </citation>
    <scope>NUCLEOTIDE SEQUENCE [LARGE SCALE GENOMIC DNA]</scope>
    <source>
        <strain evidence="3 4">DSM 5885</strain>
    </source>
</reference>
<dbReference type="PANTHER" id="PTHR33376">
    <property type="match status" value="1"/>
</dbReference>
<name>A0A1G8N513_9RHOO</name>
<dbReference type="InterPro" id="IPR018389">
    <property type="entry name" value="DctP_fam"/>
</dbReference>
<dbReference type="PANTHER" id="PTHR33376:SF2">
    <property type="entry name" value="DICARBOXYLATE-BINDING PERIPLASMIC PROTEIN"/>
    <property type="match status" value="1"/>
</dbReference>
<dbReference type="InterPro" id="IPR038404">
    <property type="entry name" value="TRAP_DctP_sf"/>
</dbReference>